<keyword evidence="2" id="KW-0378">Hydrolase</keyword>
<dbReference type="InterPro" id="IPR017853">
    <property type="entry name" value="GH"/>
</dbReference>
<feature type="chain" id="PRO_5019365474" description="Glycoside hydrolase family 39 protein" evidence="4">
    <location>
        <begin position="19"/>
        <end position="473"/>
    </location>
</feature>
<dbReference type="AlphaFoldDB" id="A0A420XY09"/>
<accession>A0A420XY09</accession>
<dbReference type="PROSITE" id="PS00659">
    <property type="entry name" value="GLYCOSYL_HYDROL_F5"/>
    <property type="match status" value="1"/>
</dbReference>
<keyword evidence="6" id="KW-1185">Reference proteome</keyword>
<keyword evidence="4" id="KW-0732">Signal</keyword>
<dbReference type="SUPFAM" id="SSF51445">
    <property type="entry name" value="(Trans)glycosidases"/>
    <property type="match status" value="1"/>
</dbReference>
<evidence type="ECO:0000313" key="5">
    <source>
        <dbReference type="EMBL" id="RKU40429.1"/>
    </source>
</evidence>
<dbReference type="EMBL" id="QVQW01000105">
    <property type="protein sequence ID" value="RKU40429.1"/>
    <property type="molecule type" value="Genomic_DNA"/>
</dbReference>
<dbReference type="InterPro" id="IPR018087">
    <property type="entry name" value="Glyco_hydro_5_CS"/>
</dbReference>
<reference evidence="5 6" key="1">
    <citation type="submission" date="2018-08" db="EMBL/GenBank/DDBJ databases">
        <title>Draft genome of the lignicolous fungus Coniochaeta pulveracea.</title>
        <authorList>
            <person name="Borstlap C.J."/>
            <person name="De Witt R.N."/>
            <person name="Botha A."/>
            <person name="Volschenk H."/>
        </authorList>
    </citation>
    <scope>NUCLEOTIDE SEQUENCE [LARGE SCALE GENOMIC DNA]</scope>
    <source>
        <strain evidence="5 6">CAB683</strain>
    </source>
</reference>
<dbReference type="Proteomes" id="UP000275385">
    <property type="component" value="Unassembled WGS sequence"/>
</dbReference>
<evidence type="ECO:0000256" key="4">
    <source>
        <dbReference type="SAM" id="SignalP"/>
    </source>
</evidence>
<evidence type="ECO:0008006" key="7">
    <source>
        <dbReference type="Google" id="ProtNLM"/>
    </source>
</evidence>
<dbReference type="Gene3D" id="3.20.20.80">
    <property type="entry name" value="Glycosidases"/>
    <property type="match status" value="1"/>
</dbReference>
<evidence type="ECO:0000256" key="3">
    <source>
        <dbReference type="ARBA" id="ARBA00023295"/>
    </source>
</evidence>
<name>A0A420XY09_9PEZI</name>
<evidence type="ECO:0000256" key="1">
    <source>
        <dbReference type="ARBA" id="ARBA00005641"/>
    </source>
</evidence>
<sequence>MLHQPALALLSLANLVLASSVEQRSVSGTAVVSFKETRGTPQNLASGILYGIPHNGSQIPSEYFTGINFKYMRAGGTQVDGGGWLGSLEGYKARIDSTLANYQTTLHYGGKFVLLVTDIWGRDGSQKDNAYNPGNNGNWTDYDNFLTQLISDIKTYGMTKNLIIDIWNEPDLSWSWTAGVNQYLELWGRSYYRFKAEFPDVPISGPSYATAPSTSSSWWAEWVSFIAGNGSVPEQYAWHMESGGGDMQSSVAAYKALLSENGLATDAEININEYAVASEQVPSASAWWISQLERVDAWGLRGIWQPAYNVMDLMAWLIAKPGAASESTYDPTATDYYPVGDWHVYHYYAQNMTGTRVATSPTSDLRGEVYAVVGTDKVRLLVGTRLATGTFYLELNDLKAVGLASEGSLTIRTISFPGFSDHYLYVDSPKDLGTSTHTYRNGSLTVGVYPQDTLTAYALEFDIPALTSRCRQI</sequence>
<protein>
    <recommendedName>
        <fullName evidence="7">Glycoside hydrolase family 39 protein</fullName>
    </recommendedName>
</protein>
<evidence type="ECO:0000256" key="2">
    <source>
        <dbReference type="ARBA" id="ARBA00022801"/>
    </source>
</evidence>
<keyword evidence="3" id="KW-0326">Glycosidase</keyword>
<feature type="signal peptide" evidence="4">
    <location>
        <begin position="1"/>
        <end position="18"/>
    </location>
</feature>
<comment type="caution">
    <text evidence="5">The sequence shown here is derived from an EMBL/GenBank/DDBJ whole genome shotgun (WGS) entry which is preliminary data.</text>
</comment>
<evidence type="ECO:0000313" key="6">
    <source>
        <dbReference type="Proteomes" id="UP000275385"/>
    </source>
</evidence>
<dbReference type="OrthoDB" id="3445803at2759"/>
<proteinExistence type="inferred from homology"/>
<comment type="similarity">
    <text evidence="1">Belongs to the glycosyl hydrolase 5 (cellulase A) family.</text>
</comment>
<dbReference type="GO" id="GO:0005975">
    <property type="term" value="P:carbohydrate metabolic process"/>
    <property type="evidence" value="ECO:0007669"/>
    <property type="project" value="InterPro"/>
</dbReference>
<gene>
    <name evidence="5" type="ORF">DL546_003161</name>
</gene>
<dbReference type="STRING" id="177199.A0A420XY09"/>
<organism evidence="5 6">
    <name type="scientific">Coniochaeta pulveracea</name>
    <dbReference type="NCBI Taxonomy" id="177199"/>
    <lineage>
        <taxon>Eukaryota</taxon>
        <taxon>Fungi</taxon>
        <taxon>Dikarya</taxon>
        <taxon>Ascomycota</taxon>
        <taxon>Pezizomycotina</taxon>
        <taxon>Sordariomycetes</taxon>
        <taxon>Sordariomycetidae</taxon>
        <taxon>Coniochaetales</taxon>
        <taxon>Coniochaetaceae</taxon>
        <taxon>Coniochaeta</taxon>
    </lineage>
</organism>
<dbReference type="GO" id="GO:0004553">
    <property type="term" value="F:hydrolase activity, hydrolyzing O-glycosyl compounds"/>
    <property type="evidence" value="ECO:0007669"/>
    <property type="project" value="InterPro"/>
</dbReference>